<dbReference type="InterPro" id="IPR036259">
    <property type="entry name" value="MFS_trans_sf"/>
</dbReference>
<evidence type="ECO:0000256" key="6">
    <source>
        <dbReference type="SAM" id="MobiDB-lite"/>
    </source>
</evidence>
<keyword evidence="5 7" id="KW-0472">Membrane</keyword>
<feature type="region of interest" description="Disordered" evidence="6">
    <location>
        <begin position="1"/>
        <end position="22"/>
    </location>
</feature>
<evidence type="ECO:0000313" key="9">
    <source>
        <dbReference type="EMBL" id="KAL2823571.1"/>
    </source>
</evidence>
<dbReference type="PROSITE" id="PS50850">
    <property type="entry name" value="MFS"/>
    <property type="match status" value="1"/>
</dbReference>
<dbReference type="InterPro" id="IPR020846">
    <property type="entry name" value="MFS_dom"/>
</dbReference>
<feature type="transmembrane region" description="Helical" evidence="7">
    <location>
        <begin position="418"/>
        <end position="439"/>
    </location>
</feature>
<evidence type="ECO:0000256" key="7">
    <source>
        <dbReference type="SAM" id="Phobius"/>
    </source>
</evidence>
<comment type="caution">
    <text evidence="9">The sequence shown here is derived from an EMBL/GenBank/DDBJ whole genome shotgun (WGS) entry which is preliminary data.</text>
</comment>
<keyword evidence="10" id="KW-1185">Reference proteome</keyword>
<feature type="transmembrane region" description="Helical" evidence="7">
    <location>
        <begin position="359"/>
        <end position="378"/>
    </location>
</feature>
<dbReference type="Pfam" id="PF07690">
    <property type="entry name" value="MFS_1"/>
    <property type="match status" value="1"/>
</dbReference>
<comment type="subcellular location">
    <subcellularLocation>
        <location evidence="1">Membrane</location>
        <topology evidence="1">Multi-pass membrane protein</topology>
    </subcellularLocation>
</comment>
<proteinExistence type="predicted"/>
<gene>
    <name evidence="9" type="ORF">BDW59DRAFT_163148</name>
</gene>
<protein>
    <submittedName>
        <fullName evidence="9">Major facilitator superfamily domain-containing protein</fullName>
    </submittedName>
</protein>
<feature type="transmembrane region" description="Helical" evidence="7">
    <location>
        <begin position="384"/>
        <end position="406"/>
    </location>
</feature>
<reference evidence="9 10" key="1">
    <citation type="submission" date="2024-07" db="EMBL/GenBank/DDBJ databases">
        <title>Section-level genome sequencing and comparative genomics of Aspergillus sections Usti and Cavernicolus.</title>
        <authorList>
            <consortium name="Lawrence Berkeley National Laboratory"/>
            <person name="Nybo J.L."/>
            <person name="Vesth T.C."/>
            <person name="Theobald S."/>
            <person name="Frisvad J.C."/>
            <person name="Larsen T.O."/>
            <person name="Kjaerboelling I."/>
            <person name="Rothschild-Mancinelli K."/>
            <person name="Lyhne E.K."/>
            <person name="Kogle M.E."/>
            <person name="Barry K."/>
            <person name="Clum A."/>
            <person name="Na H."/>
            <person name="Ledsgaard L."/>
            <person name="Lin J."/>
            <person name="Lipzen A."/>
            <person name="Kuo A."/>
            <person name="Riley R."/>
            <person name="Mondo S."/>
            <person name="LaButti K."/>
            <person name="Haridas S."/>
            <person name="Pangalinan J."/>
            <person name="Salamov A.A."/>
            <person name="Simmons B.A."/>
            <person name="Magnuson J.K."/>
            <person name="Chen J."/>
            <person name="Drula E."/>
            <person name="Henrissat B."/>
            <person name="Wiebenga A."/>
            <person name="Lubbers R.J."/>
            <person name="Gomes A.C."/>
            <person name="Makela M.R."/>
            <person name="Stajich J."/>
            <person name="Grigoriev I.V."/>
            <person name="Mortensen U.H."/>
            <person name="De vries R.P."/>
            <person name="Baker S.E."/>
            <person name="Andersen M.R."/>
        </authorList>
    </citation>
    <scope>NUCLEOTIDE SEQUENCE [LARGE SCALE GENOMIC DNA]</scope>
    <source>
        <strain evidence="9 10">CBS 600.67</strain>
    </source>
</reference>
<sequence length="497" mass="54719">MDTVKADSPLDGGPVVLTQSDPPLPKPIATNGEFDEIDALLADYVPNTELEKRLVKKVDMYMMPTLWLMCVLAYVDRNNIGNARAAGMGDDLDLTSSRYAMLITVFFIAYVILEVPSNLILARVRPSWYLAAIMIAWGVVVAAMSQVKTYEGILVARFFLGLIEAGFMPGVMFVMSCWYKKEEIGKRFSIFFTALCIAGAVSGLLSGAIISGLDDSAGMTGWRWLFLLEGVITICVAFICKFILLDYPATSSRLTPEERQMAVVRILYDKKQISQPTKRLNPLQALHAAVVDVRTYFFTVLYLLDNGVATISYFIPTVVGDMGYSGVTAQWMTVPIWIVATIFLVLISLSSDRTQDRQWHIVFGLTLATIAGIIIVTVKHTATRYAFICFYVSGVYCAFPLILIWTSETIPLPLEKRAVAIALVNGLGDLAALYGSRMWPTSDAPDYKPGFVAMIVMCAAGGVIAACMPFLLRFLPQFTTKAERELTAIEGRPAEAA</sequence>
<evidence type="ECO:0000256" key="5">
    <source>
        <dbReference type="ARBA" id="ARBA00023136"/>
    </source>
</evidence>
<feature type="domain" description="Major facilitator superfamily (MFS) profile" evidence="8">
    <location>
        <begin position="62"/>
        <end position="479"/>
    </location>
</feature>
<feature type="transmembrane region" description="Helical" evidence="7">
    <location>
        <begin position="296"/>
        <end position="315"/>
    </location>
</feature>
<evidence type="ECO:0000313" key="10">
    <source>
        <dbReference type="Proteomes" id="UP001610335"/>
    </source>
</evidence>
<feature type="transmembrane region" description="Helical" evidence="7">
    <location>
        <begin position="222"/>
        <end position="244"/>
    </location>
</feature>
<feature type="transmembrane region" description="Helical" evidence="7">
    <location>
        <begin position="451"/>
        <end position="475"/>
    </location>
</feature>
<keyword evidence="2" id="KW-0813">Transport</keyword>
<name>A0ABR4I7F7_9EURO</name>
<evidence type="ECO:0000256" key="1">
    <source>
        <dbReference type="ARBA" id="ARBA00004141"/>
    </source>
</evidence>
<keyword evidence="3 7" id="KW-0812">Transmembrane</keyword>
<feature type="transmembrane region" description="Helical" evidence="7">
    <location>
        <begin position="190"/>
        <end position="210"/>
    </location>
</feature>
<dbReference type="EMBL" id="JBFXLS010000051">
    <property type="protein sequence ID" value="KAL2823571.1"/>
    <property type="molecule type" value="Genomic_DNA"/>
</dbReference>
<dbReference type="InterPro" id="IPR011701">
    <property type="entry name" value="MFS"/>
</dbReference>
<accession>A0ABR4I7F7</accession>
<evidence type="ECO:0000256" key="3">
    <source>
        <dbReference type="ARBA" id="ARBA00022692"/>
    </source>
</evidence>
<feature type="transmembrane region" description="Helical" evidence="7">
    <location>
        <begin position="327"/>
        <end position="347"/>
    </location>
</feature>
<dbReference type="Gene3D" id="1.20.1250.20">
    <property type="entry name" value="MFS general substrate transporter like domains"/>
    <property type="match status" value="2"/>
</dbReference>
<evidence type="ECO:0000256" key="4">
    <source>
        <dbReference type="ARBA" id="ARBA00022989"/>
    </source>
</evidence>
<dbReference type="PANTHER" id="PTHR43791">
    <property type="entry name" value="PERMEASE-RELATED"/>
    <property type="match status" value="1"/>
</dbReference>
<feature type="transmembrane region" description="Helical" evidence="7">
    <location>
        <begin position="128"/>
        <end position="147"/>
    </location>
</feature>
<dbReference type="PANTHER" id="PTHR43791:SF38">
    <property type="entry name" value="MAJOR FACILITATOR SUPERFAMILY (MFS) PROFILE DOMAIN-CONTAINING PROTEIN"/>
    <property type="match status" value="1"/>
</dbReference>
<evidence type="ECO:0000256" key="2">
    <source>
        <dbReference type="ARBA" id="ARBA00022448"/>
    </source>
</evidence>
<dbReference type="Proteomes" id="UP001610335">
    <property type="component" value="Unassembled WGS sequence"/>
</dbReference>
<keyword evidence="4 7" id="KW-1133">Transmembrane helix</keyword>
<feature type="transmembrane region" description="Helical" evidence="7">
    <location>
        <begin position="153"/>
        <end position="178"/>
    </location>
</feature>
<feature type="transmembrane region" description="Helical" evidence="7">
    <location>
        <begin position="99"/>
        <end position="121"/>
    </location>
</feature>
<organism evidence="9 10">
    <name type="scientific">Aspergillus cavernicola</name>
    <dbReference type="NCBI Taxonomy" id="176166"/>
    <lineage>
        <taxon>Eukaryota</taxon>
        <taxon>Fungi</taxon>
        <taxon>Dikarya</taxon>
        <taxon>Ascomycota</taxon>
        <taxon>Pezizomycotina</taxon>
        <taxon>Eurotiomycetes</taxon>
        <taxon>Eurotiomycetidae</taxon>
        <taxon>Eurotiales</taxon>
        <taxon>Aspergillaceae</taxon>
        <taxon>Aspergillus</taxon>
        <taxon>Aspergillus subgen. Nidulantes</taxon>
    </lineage>
</organism>
<evidence type="ECO:0000259" key="8">
    <source>
        <dbReference type="PROSITE" id="PS50850"/>
    </source>
</evidence>
<dbReference type="SUPFAM" id="SSF103473">
    <property type="entry name" value="MFS general substrate transporter"/>
    <property type="match status" value="1"/>
</dbReference>